<feature type="binding site" evidence="6">
    <location>
        <position position="115"/>
    </location>
    <ligand>
        <name>Zn(2+)</name>
        <dbReference type="ChEBI" id="CHEBI:29105"/>
    </ligand>
</feature>
<dbReference type="AlphaFoldDB" id="A0AAU9VWB5"/>
<feature type="transmembrane region" description="Helical" evidence="7">
    <location>
        <begin position="129"/>
        <end position="151"/>
    </location>
</feature>
<dbReference type="GO" id="GO:0038023">
    <property type="term" value="F:signaling receptor activity"/>
    <property type="evidence" value="ECO:0007669"/>
    <property type="project" value="TreeGrafter"/>
</dbReference>
<feature type="binding site" evidence="6">
    <location>
        <position position="267"/>
    </location>
    <ligand>
        <name>Zn(2+)</name>
        <dbReference type="ChEBI" id="CHEBI:29105"/>
    </ligand>
</feature>
<keyword evidence="4 7" id="KW-1133">Transmembrane helix</keyword>
<evidence type="ECO:0000256" key="6">
    <source>
        <dbReference type="PIRSR" id="PIRSR604254-1"/>
    </source>
</evidence>
<feature type="transmembrane region" description="Helical" evidence="7">
    <location>
        <begin position="305"/>
        <end position="326"/>
    </location>
</feature>
<evidence type="ECO:0000256" key="3">
    <source>
        <dbReference type="ARBA" id="ARBA00022692"/>
    </source>
</evidence>
<sequence>MKSRRHQENSDLNFNRAKDNCYLSDFKVPFEFREPYILTGYRRPQLSAWECLLSLFKRTNETINVWSHVAAFAVFVIRSIIVFRQHNPFEDAFVYPLLSFAIGTSAMFFMSSGAHLFNSMSSKIRHVCFFFDYAAIGVYAFSVGQAMYFYSRPLNSDRLMFRSHSLFMVVCVMVSIFSTFSCCASRHRWIDFKFLIRTGTFAASFFINTLPYWLRMYDCSSEVDCNVVSIPYFKRQFMFFAVAALANGSRLPERLLPGVFDFCGQSHHFLHILCAIGAVDEYSALYLDMLGRRQALENLSNLPTFTNSLCVILLVLACNVAVVIWFTKSMKSVESANNTSSSDKDD</sequence>
<dbReference type="GO" id="GO:0046872">
    <property type="term" value="F:metal ion binding"/>
    <property type="evidence" value="ECO:0007669"/>
    <property type="project" value="UniProtKB-KW"/>
</dbReference>
<evidence type="ECO:0000256" key="5">
    <source>
        <dbReference type="ARBA" id="ARBA00023136"/>
    </source>
</evidence>
<keyword evidence="6" id="KW-0862">Zinc</keyword>
<feature type="transmembrane region" description="Helical" evidence="7">
    <location>
        <begin position="93"/>
        <end position="117"/>
    </location>
</feature>
<comment type="subcellular location">
    <subcellularLocation>
        <location evidence="1">Membrane</location>
        <topology evidence="1">Multi-pass membrane protein</topology>
    </subcellularLocation>
</comment>
<dbReference type="InterPro" id="IPR004254">
    <property type="entry name" value="AdipoR/HlyIII-related"/>
</dbReference>
<evidence type="ECO:0000256" key="2">
    <source>
        <dbReference type="ARBA" id="ARBA00007018"/>
    </source>
</evidence>
<name>A0AAU9VWB5_9CNID</name>
<dbReference type="Pfam" id="PF03006">
    <property type="entry name" value="HlyIII"/>
    <property type="match status" value="1"/>
</dbReference>
<reference evidence="8 9" key="1">
    <citation type="submission" date="2022-05" db="EMBL/GenBank/DDBJ databases">
        <authorList>
            <consortium name="Genoscope - CEA"/>
            <person name="William W."/>
        </authorList>
    </citation>
    <scope>NUCLEOTIDE SEQUENCE [LARGE SCALE GENOMIC DNA]</scope>
</reference>
<evidence type="ECO:0000313" key="9">
    <source>
        <dbReference type="Proteomes" id="UP001159428"/>
    </source>
</evidence>
<keyword evidence="5 7" id="KW-0472">Membrane</keyword>
<evidence type="ECO:0000256" key="7">
    <source>
        <dbReference type="SAM" id="Phobius"/>
    </source>
</evidence>
<keyword evidence="3 7" id="KW-0812">Transmembrane</keyword>
<proteinExistence type="inferred from homology"/>
<dbReference type="Proteomes" id="UP001159428">
    <property type="component" value="Unassembled WGS sequence"/>
</dbReference>
<protein>
    <submittedName>
        <fullName evidence="8">Uncharacterized protein</fullName>
    </submittedName>
</protein>
<accession>A0AAU9VWB5</accession>
<feature type="binding site" evidence="6">
    <location>
        <position position="271"/>
    </location>
    <ligand>
        <name>Zn(2+)</name>
        <dbReference type="ChEBI" id="CHEBI:29105"/>
    </ligand>
</feature>
<feature type="transmembrane region" description="Helical" evidence="7">
    <location>
        <begin position="163"/>
        <end position="182"/>
    </location>
</feature>
<dbReference type="PANTHER" id="PTHR20855">
    <property type="entry name" value="ADIPOR/PROGESTIN RECEPTOR-RELATED"/>
    <property type="match status" value="1"/>
</dbReference>
<evidence type="ECO:0000313" key="8">
    <source>
        <dbReference type="EMBL" id="CAH3036281.1"/>
    </source>
</evidence>
<comment type="caution">
    <text evidence="8">The sequence shown here is derived from an EMBL/GenBank/DDBJ whole genome shotgun (WGS) entry which is preliminary data.</text>
</comment>
<evidence type="ECO:0000256" key="4">
    <source>
        <dbReference type="ARBA" id="ARBA00022989"/>
    </source>
</evidence>
<dbReference type="GO" id="GO:0016020">
    <property type="term" value="C:membrane"/>
    <property type="evidence" value="ECO:0007669"/>
    <property type="project" value="UniProtKB-SubCell"/>
</dbReference>
<dbReference type="PANTHER" id="PTHR20855:SF143">
    <property type="entry name" value="MEMBRANE PROGESTIN RECEPTOR EPSILON"/>
    <property type="match status" value="1"/>
</dbReference>
<organism evidence="8 9">
    <name type="scientific">Pocillopora meandrina</name>
    <dbReference type="NCBI Taxonomy" id="46732"/>
    <lineage>
        <taxon>Eukaryota</taxon>
        <taxon>Metazoa</taxon>
        <taxon>Cnidaria</taxon>
        <taxon>Anthozoa</taxon>
        <taxon>Hexacorallia</taxon>
        <taxon>Scleractinia</taxon>
        <taxon>Astrocoeniina</taxon>
        <taxon>Pocilloporidae</taxon>
        <taxon>Pocillopora</taxon>
    </lineage>
</organism>
<comment type="similarity">
    <text evidence="2">Belongs to the ADIPOR family.</text>
</comment>
<feature type="transmembrane region" description="Helical" evidence="7">
    <location>
        <begin position="194"/>
        <end position="214"/>
    </location>
</feature>
<dbReference type="EMBL" id="CALNXJ010000003">
    <property type="protein sequence ID" value="CAH3036281.1"/>
    <property type="molecule type" value="Genomic_DNA"/>
</dbReference>
<keyword evidence="6" id="KW-0479">Metal-binding</keyword>
<keyword evidence="9" id="KW-1185">Reference proteome</keyword>
<evidence type="ECO:0000256" key="1">
    <source>
        <dbReference type="ARBA" id="ARBA00004141"/>
    </source>
</evidence>
<gene>
    <name evidence="8" type="ORF">PMEA_00016760</name>
</gene>
<feature type="transmembrane region" description="Helical" evidence="7">
    <location>
        <begin position="63"/>
        <end position="81"/>
    </location>
</feature>